<dbReference type="Proteomes" id="UP000621266">
    <property type="component" value="Unassembled WGS sequence"/>
</dbReference>
<keyword evidence="1" id="KW-0812">Transmembrane</keyword>
<protein>
    <recommendedName>
        <fullName evidence="5">TPM domain-containing protein</fullName>
    </recommendedName>
</protein>
<accession>A0ABQ7FCL8</accession>
<sequence length="457" mass="47081">MRSTSHHAVLGPVLALLAALLLAAGVTAPAAWAADGVGDVASGLRDGPVYVDPRAQGQLSDGEARALADRIEDADKPVFVAVLPRAEEFPPETVLRDLRTQVGVAGVYAVVLGDGFDAAADASVMSNNAVDNLTGAVEREHGADTAALLNDFTDDAARQANGTAPASWDGGGPGGGTGGLVPLVTLGALVLAAGAAVLTSGRRTRRRRAERERQELETLRPVVDEDITAYGEKLDRLDFRPRDPEADDAMRRDYEHALDAYEKAKSAMAAARRPGDVRKVTEALEDGRFSIAVLEARQQGGPLPDRRPPCFFDPRHGPSTQDAQWAPAGGAERTVPVCAADAARLDDGEEPMGRSVDTPSGRRPYWEAGPLYGPWAGGYFGAGLLPGMLTGTVLGSMMFAPHAYGWGGGYGGEGGGPEGGDYTGSDFDAGDFGGGFGGGDFGGGGGFGGGDFGGGGF</sequence>
<feature type="chain" id="PRO_5047443438" description="TPM domain-containing protein" evidence="2">
    <location>
        <begin position="34"/>
        <end position="457"/>
    </location>
</feature>
<evidence type="ECO:0000313" key="3">
    <source>
        <dbReference type="EMBL" id="KAF4405561.1"/>
    </source>
</evidence>
<dbReference type="EMBL" id="WHPN01000414">
    <property type="protein sequence ID" value="KAF4405561.1"/>
    <property type="molecule type" value="Genomic_DNA"/>
</dbReference>
<keyword evidence="1" id="KW-0472">Membrane</keyword>
<gene>
    <name evidence="3" type="ORF">GCU69_29605</name>
</gene>
<reference evidence="3 4" key="1">
    <citation type="submission" date="2019-10" db="EMBL/GenBank/DDBJ databases">
        <title>Streptomyces tenebrisbrunneis sp.nov., an endogenous actinomycete isolated from of Lycium ruthenicum.</title>
        <authorList>
            <person name="Ma L."/>
        </authorList>
    </citation>
    <scope>NUCLEOTIDE SEQUENCE [LARGE SCALE GENOMIC DNA]</scope>
    <source>
        <strain evidence="3 4">TRM 66187</strain>
    </source>
</reference>
<keyword evidence="4" id="KW-1185">Reference proteome</keyword>
<dbReference type="RefSeq" id="WP_098755215.1">
    <property type="nucleotide sequence ID" value="NZ_WHPN01000414.1"/>
</dbReference>
<evidence type="ECO:0000256" key="1">
    <source>
        <dbReference type="SAM" id="Phobius"/>
    </source>
</evidence>
<name>A0ABQ7FCL8_9ACTN</name>
<comment type="caution">
    <text evidence="3">The sequence shown here is derived from an EMBL/GenBank/DDBJ whole genome shotgun (WGS) entry which is preliminary data.</text>
</comment>
<organism evidence="3 4">
    <name type="scientific">Streptomyces lycii</name>
    <dbReference type="NCBI Taxonomy" id="2654337"/>
    <lineage>
        <taxon>Bacteria</taxon>
        <taxon>Bacillati</taxon>
        <taxon>Actinomycetota</taxon>
        <taxon>Actinomycetes</taxon>
        <taxon>Kitasatosporales</taxon>
        <taxon>Streptomycetaceae</taxon>
        <taxon>Streptomyces</taxon>
    </lineage>
</organism>
<evidence type="ECO:0000256" key="2">
    <source>
        <dbReference type="SAM" id="SignalP"/>
    </source>
</evidence>
<feature type="signal peptide" evidence="2">
    <location>
        <begin position="1"/>
        <end position="33"/>
    </location>
</feature>
<evidence type="ECO:0000313" key="4">
    <source>
        <dbReference type="Proteomes" id="UP000621266"/>
    </source>
</evidence>
<proteinExistence type="predicted"/>
<keyword evidence="1" id="KW-1133">Transmembrane helix</keyword>
<feature type="transmembrane region" description="Helical" evidence="1">
    <location>
        <begin position="179"/>
        <end position="198"/>
    </location>
</feature>
<evidence type="ECO:0008006" key="5">
    <source>
        <dbReference type="Google" id="ProtNLM"/>
    </source>
</evidence>
<keyword evidence="2" id="KW-0732">Signal</keyword>